<keyword evidence="1" id="KW-0812">Transmembrane</keyword>
<dbReference type="PANTHER" id="PTHR34368">
    <property type="entry name" value="OS01G0962200 PROTEIN"/>
    <property type="match status" value="1"/>
</dbReference>
<keyword evidence="1" id="KW-1133">Transmembrane helix</keyword>
<protein>
    <submittedName>
        <fullName evidence="2">Ceramidase</fullName>
    </submittedName>
</protein>
<gene>
    <name evidence="2" type="ORF">N4J17_02945</name>
</gene>
<keyword evidence="3" id="KW-1185">Reference proteome</keyword>
<organism evidence="2 3">
    <name type="scientific">Methylococcus capsulatus</name>
    <dbReference type="NCBI Taxonomy" id="414"/>
    <lineage>
        <taxon>Bacteria</taxon>
        <taxon>Pseudomonadati</taxon>
        <taxon>Pseudomonadota</taxon>
        <taxon>Gammaproteobacteria</taxon>
        <taxon>Methylococcales</taxon>
        <taxon>Methylococcaceae</taxon>
        <taxon>Methylococcus</taxon>
    </lineage>
</organism>
<dbReference type="RefSeq" id="WP_198324059.1">
    <property type="nucleotide sequence ID" value="NZ_CP104311.1"/>
</dbReference>
<dbReference type="EMBL" id="CP104311">
    <property type="protein sequence ID" value="WWF02590.1"/>
    <property type="molecule type" value="Genomic_DNA"/>
</dbReference>
<feature type="transmembrane region" description="Helical" evidence="1">
    <location>
        <begin position="86"/>
        <end position="107"/>
    </location>
</feature>
<name>A0ABZ2F859_METCP</name>
<evidence type="ECO:0000256" key="1">
    <source>
        <dbReference type="SAM" id="Phobius"/>
    </source>
</evidence>
<evidence type="ECO:0000313" key="3">
    <source>
        <dbReference type="Proteomes" id="UP001359308"/>
    </source>
</evidence>
<proteinExistence type="predicted"/>
<keyword evidence="1" id="KW-0472">Membrane</keyword>
<reference evidence="2 3" key="1">
    <citation type="submission" date="2022-09" db="EMBL/GenBank/DDBJ databases">
        <authorList>
            <person name="Giprobiosintez L."/>
        </authorList>
    </citation>
    <scope>NUCLEOTIDE SEQUENCE [LARGE SCALE GENOMIC DNA]</scope>
    <source>
        <strain evidence="3">VKPM-B-12549 (GBS-15)</strain>
    </source>
</reference>
<evidence type="ECO:0000313" key="2">
    <source>
        <dbReference type="EMBL" id="WWF02590.1"/>
    </source>
</evidence>
<dbReference type="Proteomes" id="UP001359308">
    <property type="component" value="Chromosome"/>
</dbReference>
<dbReference type="PANTHER" id="PTHR34368:SF1">
    <property type="entry name" value="OS01G0962200 PROTEIN"/>
    <property type="match status" value="1"/>
</dbReference>
<feature type="transmembrane region" description="Helical" evidence="1">
    <location>
        <begin position="39"/>
        <end position="65"/>
    </location>
</feature>
<accession>A0ABZ2F859</accession>
<sequence length="177" mass="19349">MPVLVTGGMRGGACGVCCWPPSHWQWPSPSCRPWLSPKAIIASPILGLPNFLNVVSNLPFLLMAMRGLATLRRPRPGAFVKGRERLPWAVFFLGLAATGFGSAWYHLAPNNAVLFWDRLPLSLCFGALIAERVSIRAELARLVPLAASGTVLHWPGEPKTCRPIALFRPGRSWPLCS</sequence>